<keyword evidence="5" id="KW-0677">Repeat</keyword>
<dbReference type="Gene3D" id="3.30.870.10">
    <property type="entry name" value="Endonuclease Chain A"/>
    <property type="match status" value="1"/>
</dbReference>
<dbReference type="GO" id="GO:0009395">
    <property type="term" value="P:phospholipid catabolic process"/>
    <property type="evidence" value="ECO:0007669"/>
    <property type="project" value="TreeGrafter"/>
</dbReference>
<dbReference type="InterPro" id="IPR015679">
    <property type="entry name" value="PLipase_D_fam"/>
</dbReference>
<evidence type="ECO:0000256" key="8">
    <source>
        <dbReference type="ARBA" id="ARBA00023098"/>
    </source>
</evidence>
<dbReference type="SMART" id="SM00239">
    <property type="entry name" value="C2"/>
    <property type="match status" value="1"/>
</dbReference>
<dbReference type="GO" id="GO:0005886">
    <property type="term" value="C:plasma membrane"/>
    <property type="evidence" value="ECO:0007669"/>
    <property type="project" value="TreeGrafter"/>
</dbReference>
<dbReference type="SUPFAM" id="SSF56024">
    <property type="entry name" value="Phospholipase D/nuclease"/>
    <property type="match status" value="1"/>
</dbReference>
<comment type="cofactor">
    <cofactor evidence="2">
        <name>Ca(2+)</name>
        <dbReference type="ChEBI" id="CHEBI:29108"/>
    </cofactor>
</comment>
<evidence type="ECO:0000256" key="4">
    <source>
        <dbReference type="ARBA" id="ARBA00012027"/>
    </source>
</evidence>
<keyword evidence="12" id="KW-1185">Reference proteome</keyword>
<dbReference type="OMA" id="FWILEAK"/>
<dbReference type="PANTHER" id="PTHR18896">
    <property type="entry name" value="PHOSPHOLIPASE D"/>
    <property type="match status" value="1"/>
</dbReference>
<evidence type="ECO:0000256" key="3">
    <source>
        <dbReference type="ARBA" id="ARBA00010683"/>
    </source>
</evidence>
<dbReference type="EC" id="3.1.4.4" evidence="4"/>
<name>A0AA38FP87_TAXCH</name>
<comment type="catalytic activity">
    <reaction evidence="1">
        <text>a 1,2-diacyl-sn-glycero-3-phosphocholine + H2O = a 1,2-diacyl-sn-glycero-3-phosphate + choline + H(+)</text>
        <dbReference type="Rhea" id="RHEA:14445"/>
        <dbReference type="ChEBI" id="CHEBI:15354"/>
        <dbReference type="ChEBI" id="CHEBI:15377"/>
        <dbReference type="ChEBI" id="CHEBI:15378"/>
        <dbReference type="ChEBI" id="CHEBI:57643"/>
        <dbReference type="ChEBI" id="CHEBI:58608"/>
        <dbReference type="EC" id="3.1.4.4"/>
    </reaction>
</comment>
<evidence type="ECO:0000256" key="6">
    <source>
        <dbReference type="ARBA" id="ARBA00022801"/>
    </source>
</evidence>
<dbReference type="PANTHER" id="PTHR18896:SF60">
    <property type="entry name" value="PHOSPHOLIPASE D"/>
    <property type="match status" value="1"/>
</dbReference>
<protein>
    <recommendedName>
        <fullName evidence="4">phospholipase D</fullName>
        <ecNumber evidence="4">3.1.4.4</ecNumber>
    </recommendedName>
</protein>
<evidence type="ECO:0000256" key="5">
    <source>
        <dbReference type="ARBA" id="ARBA00022737"/>
    </source>
</evidence>
<dbReference type="AlphaFoldDB" id="A0AA38FP87"/>
<reference evidence="11 12" key="1">
    <citation type="journal article" date="2021" name="Nat. Plants">
        <title>The Taxus genome provides insights into paclitaxel biosynthesis.</title>
        <authorList>
            <person name="Xiong X."/>
            <person name="Gou J."/>
            <person name="Liao Q."/>
            <person name="Li Y."/>
            <person name="Zhou Q."/>
            <person name="Bi G."/>
            <person name="Li C."/>
            <person name="Du R."/>
            <person name="Wang X."/>
            <person name="Sun T."/>
            <person name="Guo L."/>
            <person name="Liang H."/>
            <person name="Lu P."/>
            <person name="Wu Y."/>
            <person name="Zhang Z."/>
            <person name="Ro D.K."/>
            <person name="Shang Y."/>
            <person name="Huang S."/>
            <person name="Yan J."/>
        </authorList>
    </citation>
    <scope>NUCLEOTIDE SEQUENCE [LARGE SCALE GENOMIC DNA]</scope>
    <source>
        <strain evidence="11">Ta-2019</strain>
    </source>
</reference>
<evidence type="ECO:0000313" key="11">
    <source>
        <dbReference type="EMBL" id="KAH9308102.1"/>
    </source>
</evidence>
<feature type="domain" description="PLD phosphodiesterase" evidence="10">
    <location>
        <begin position="365"/>
        <end position="400"/>
    </location>
</feature>
<organism evidence="11 12">
    <name type="scientific">Taxus chinensis</name>
    <name type="common">Chinese yew</name>
    <name type="synonym">Taxus wallichiana var. chinensis</name>
    <dbReference type="NCBI Taxonomy" id="29808"/>
    <lineage>
        <taxon>Eukaryota</taxon>
        <taxon>Viridiplantae</taxon>
        <taxon>Streptophyta</taxon>
        <taxon>Embryophyta</taxon>
        <taxon>Tracheophyta</taxon>
        <taxon>Spermatophyta</taxon>
        <taxon>Pinopsida</taxon>
        <taxon>Pinidae</taxon>
        <taxon>Conifers II</taxon>
        <taxon>Cupressales</taxon>
        <taxon>Taxaceae</taxon>
        <taxon>Taxus</taxon>
    </lineage>
</organism>
<dbReference type="SUPFAM" id="SSF49562">
    <property type="entry name" value="C2 domain (Calcium/lipid-binding domain, CaLB)"/>
    <property type="match status" value="1"/>
</dbReference>
<proteinExistence type="inferred from homology"/>
<dbReference type="EMBL" id="JAHRHJ020000007">
    <property type="protein sequence ID" value="KAH9308102.1"/>
    <property type="molecule type" value="Genomic_DNA"/>
</dbReference>
<dbReference type="InterPro" id="IPR000008">
    <property type="entry name" value="C2_dom"/>
</dbReference>
<dbReference type="CDD" id="cd04015">
    <property type="entry name" value="C2_plant_PLD"/>
    <property type="match status" value="1"/>
</dbReference>
<comment type="similarity">
    <text evidence="3">Belongs to the phospholipase D family. C2-PLD subfamily.</text>
</comment>
<evidence type="ECO:0000256" key="2">
    <source>
        <dbReference type="ARBA" id="ARBA00001913"/>
    </source>
</evidence>
<dbReference type="InterPro" id="IPR035892">
    <property type="entry name" value="C2_domain_sf"/>
</dbReference>
<evidence type="ECO:0000259" key="9">
    <source>
        <dbReference type="PROSITE" id="PS50004"/>
    </source>
</evidence>
<dbReference type="PROSITE" id="PS50004">
    <property type="entry name" value="C2"/>
    <property type="match status" value="1"/>
</dbReference>
<dbReference type="SMART" id="SM00155">
    <property type="entry name" value="PLDc"/>
    <property type="match status" value="1"/>
</dbReference>
<evidence type="ECO:0000256" key="1">
    <source>
        <dbReference type="ARBA" id="ARBA00000798"/>
    </source>
</evidence>
<evidence type="ECO:0000259" key="10">
    <source>
        <dbReference type="PROSITE" id="PS50035"/>
    </source>
</evidence>
<gene>
    <name evidence="11" type="ORF">KI387_036013</name>
</gene>
<dbReference type="Gene3D" id="2.60.40.150">
    <property type="entry name" value="C2 domain"/>
    <property type="match status" value="1"/>
</dbReference>
<evidence type="ECO:0000256" key="7">
    <source>
        <dbReference type="ARBA" id="ARBA00022963"/>
    </source>
</evidence>
<feature type="non-terminal residue" evidence="11">
    <location>
        <position position="1"/>
    </location>
</feature>
<feature type="domain" description="C2" evidence="9">
    <location>
        <begin position="12"/>
        <end position="160"/>
    </location>
</feature>
<dbReference type="Pfam" id="PF00168">
    <property type="entry name" value="C2"/>
    <property type="match status" value="1"/>
</dbReference>
<dbReference type="Pfam" id="PF00614">
    <property type="entry name" value="PLDc"/>
    <property type="match status" value="1"/>
</dbReference>
<evidence type="ECO:0000313" key="12">
    <source>
        <dbReference type="Proteomes" id="UP000824469"/>
    </source>
</evidence>
<sequence length="410" mass="46172">MAGIGSFNGTEKMEDVSLGKTPSQKVVLLHGTLDVWIFEAKDLPNMDMLSERFRQCFTLFSSCRVQFQKKSTQQQRHHKIITSDPYVSVHVAGATVAQTRIIPNSQDPLWNEHFTIHLAHFAGKVEFAVKDNDVLGAELIGTVAIPAERVLSGEKVEDWYPVLNSYGKPPKPDSALRLSFQFYPAQTDPLYKDGLGAGPDYSGVPHTYFPLQKGGMVSLYQDAHVTDHLLPKIQLDGGKEFEHGKCWEEICHAILEAHHLVYITGWSIYHRVKLVREPTKPLPEGGLLNLGDLLKYKSQEGVRVLLLVWDDKTSHDTLILKTGGVMQTHDEETKRFFKHSSVHCVLSPRYGSSKLSWFKQRVVGSLYTHHQKSVIVDSQGPGNNRKLTAFIGGLDLCDGRYDTSEHRLFR</sequence>
<comment type="caution">
    <text evidence="11">The sequence shown here is derived from an EMBL/GenBank/DDBJ whole genome shotgun (WGS) entry which is preliminary data.</text>
</comment>
<dbReference type="InterPro" id="IPR001736">
    <property type="entry name" value="PLipase_D/transphosphatidylase"/>
</dbReference>
<keyword evidence="6" id="KW-0378">Hydrolase</keyword>
<dbReference type="Proteomes" id="UP000824469">
    <property type="component" value="Unassembled WGS sequence"/>
</dbReference>
<accession>A0AA38FP87</accession>
<keyword evidence="7" id="KW-0442">Lipid degradation</keyword>
<dbReference type="PROSITE" id="PS50035">
    <property type="entry name" value="PLD"/>
    <property type="match status" value="1"/>
</dbReference>
<keyword evidence="8" id="KW-0443">Lipid metabolism</keyword>
<dbReference type="GO" id="GO:0004630">
    <property type="term" value="F:phospholipase D activity"/>
    <property type="evidence" value="ECO:0007669"/>
    <property type="project" value="UniProtKB-EC"/>
</dbReference>